<feature type="non-terminal residue" evidence="1">
    <location>
        <position position="1"/>
    </location>
</feature>
<reference evidence="1 2" key="1">
    <citation type="submission" date="2021-06" db="EMBL/GenBank/DDBJ databases">
        <authorList>
            <person name="Kallberg Y."/>
            <person name="Tangrot J."/>
            <person name="Rosling A."/>
        </authorList>
    </citation>
    <scope>NUCLEOTIDE SEQUENCE [LARGE SCALE GENOMIC DNA]</scope>
    <source>
        <strain evidence="1 2">120-4 pot B 10/14</strain>
    </source>
</reference>
<evidence type="ECO:0000313" key="2">
    <source>
        <dbReference type="Proteomes" id="UP000789901"/>
    </source>
</evidence>
<organism evidence="1 2">
    <name type="scientific">Gigaspora margarita</name>
    <dbReference type="NCBI Taxonomy" id="4874"/>
    <lineage>
        <taxon>Eukaryota</taxon>
        <taxon>Fungi</taxon>
        <taxon>Fungi incertae sedis</taxon>
        <taxon>Mucoromycota</taxon>
        <taxon>Glomeromycotina</taxon>
        <taxon>Glomeromycetes</taxon>
        <taxon>Diversisporales</taxon>
        <taxon>Gigasporaceae</taxon>
        <taxon>Gigaspora</taxon>
    </lineage>
</organism>
<comment type="caution">
    <text evidence="1">The sequence shown here is derived from an EMBL/GenBank/DDBJ whole genome shotgun (WGS) entry which is preliminary data.</text>
</comment>
<keyword evidence="2" id="KW-1185">Reference proteome</keyword>
<dbReference type="Proteomes" id="UP000789901">
    <property type="component" value="Unassembled WGS sequence"/>
</dbReference>
<dbReference type="Gene3D" id="3.40.50.11350">
    <property type="match status" value="1"/>
</dbReference>
<accession>A0ABN7WSX3</accession>
<gene>
    <name evidence="1" type="ORF">GMARGA_LOCUS34292</name>
</gene>
<protein>
    <submittedName>
        <fullName evidence="1">37862_t:CDS:1</fullName>
    </submittedName>
</protein>
<dbReference type="EMBL" id="CAJVQB010059728">
    <property type="protein sequence ID" value="CAG8839095.1"/>
    <property type="molecule type" value="Genomic_DNA"/>
</dbReference>
<evidence type="ECO:0000313" key="1">
    <source>
        <dbReference type="EMBL" id="CAG8839095.1"/>
    </source>
</evidence>
<sequence length="316" mass="37401">QETRANFYFKTMFELAEKLNRTMVLTNIGQSRIDLFQEHAPNVKFISQADFQQWTHERHNKPDTSYIYIDMVKKNPNTFEFVEPFIERLITQEWLNKFQLKMDDNMIFKSETNKIANSNMTSYLILQLNTSTEVILINHDLRSHLFLNRKEILLPYANHLIKAANKVANELNPYIGVHWHMERTTTNITNVYFATDYPIDYMGKAQSATFHEIKKEHHKVVKVLNSSMHLDTWKSTNSLEYIDKFPELNEMLQKEFREARVQGIIDKLILVLSDYFVTGPEGCCRARSSFTRRIVRARIEMMKAENLNIKNIISHW</sequence>
<proteinExistence type="predicted"/>
<name>A0ABN7WSX3_GIGMA</name>